<dbReference type="InterPro" id="IPR013289">
    <property type="entry name" value="CBFA2T1/2/3"/>
</dbReference>
<dbReference type="PANTHER" id="PTHR10379:SF13">
    <property type="entry name" value="PROTEIN CBFA2T2"/>
    <property type="match status" value="1"/>
</dbReference>
<feature type="non-terminal residue" evidence="3">
    <location>
        <position position="1"/>
    </location>
</feature>
<feature type="region of interest" description="Disordered" evidence="1">
    <location>
        <begin position="28"/>
        <end position="55"/>
    </location>
</feature>
<reference evidence="3 4" key="1">
    <citation type="submission" date="2021-06" db="EMBL/GenBank/DDBJ databases">
        <authorList>
            <person name="Palmer J.M."/>
        </authorList>
    </citation>
    <scope>NUCLEOTIDE SEQUENCE [LARGE SCALE GENOMIC DNA]</scope>
    <source>
        <strain evidence="3 4">GA_2019</strain>
        <tissue evidence="3">Muscle</tissue>
    </source>
</reference>
<proteinExistence type="predicted"/>
<name>A0ABV0PKB1_9TELE</name>
<dbReference type="Gene3D" id="1.20.120.1110">
    <property type="entry name" value="TAFH/NHR1 domain"/>
    <property type="match status" value="1"/>
</dbReference>
<gene>
    <name evidence="3" type="ORF">GOODEAATRI_002684</name>
</gene>
<accession>A0ABV0PKB1</accession>
<feature type="region of interest" description="Disordered" evidence="1">
    <location>
        <begin position="280"/>
        <end position="306"/>
    </location>
</feature>
<comment type="caution">
    <text evidence="3">The sequence shown here is derived from an EMBL/GenBank/DDBJ whole genome shotgun (WGS) entry which is preliminary data.</text>
</comment>
<evidence type="ECO:0000259" key="2">
    <source>
        <dbReference type="Pfam" id="PF08788"/>
    </source>
</evidence>
<dbReference type="PANTHER" id="PTHR10379">
    <property type="entry name" value="MTG8 ETO EIGHT TWENTY ONE PROTEIN"/>
    <property type="match status" value="1"/>
</dbReference>
<dbReference type="EMBL" id="JAHRIO010080061">
    <property type="protein sequence ID" value="MEQ2183901.1"/>
    <property type="molecule type" value="Genomic_DNA"/>
</dbReference>
<evidence type="ECO:0000256" key="1">
    <source>
        <dbReference type="SAM" id="MobiDB-lite"/>
    </source>
</evidence>
<feature type="compositionally biased region" description="Basic and acidic residues" evidence="1">
    <location>
        <begin position="280"/>
        <end position="292"/>
    </location>
</feature>
<evidence type="ECO:0000313" key="4">
    <source>
        <dbReference type="Proteomes" id="UP001476798"/>
    </source>
</evidence>
<dbReference type="InterPro" id="IPR014896">
    <property type="entry name" value="NHR2"/>
</dbReference>
<feature type="region of interest" description="Disordered" evidence="1">
    <location>
        <begin position="86"/>
        <end position="107"/>
    </location>
</feature>
<evidence type="ECO:0000313" key="3">
    <source>
        <dbReference type="EMBL" id="MEQ2183901.1"/>
    </source>
</evidence>
<dbReference type="Proteomes" id="UP001476798">
    <property type="component" value="Unassembled WGS sequence"/>
</dbReference>
<protein>
    <recommendedName>
        <fullName evidence="2">NHR2-like domain-containing protein</fullName>
    </recommendedName>
</protein>
<keyword evidence="4" id="KW-1185">Reference proteome</keyword>
<organism evidence="3 4">
    <name type="scientific">Goodea atripinnis</name>
    <dbReference type="NCBI Taxonomy" id="208336"/>
    <lineage>
        <taxon>Eukaryota</taxon>
        <taxon>Metazoa</taxon>
        <taxon>Chordata</taxon>
        <taxon>Craniata</taxon>
        <taxon>Vertebrata</taxon>
        <taxon>Euteleostomi</taxon>
        <taxon>Actinopterygii</taxon>
        <taxon>Neopterygii</taxon>
        <taxon>Teleostei</taxon>
        <taxon>Neoteleostei</taxon>
        <taxon>Acanthomorphata</taxon>
        <taxon>Ovalentaria</taxon>
        <taxon>Atherinomorphae</taxon>
        <taxon>Cyprinodontiformes</taxon>
        <taxon>Goodeidae</taxon>
        <taxon>Goodea</taxon>
    </lineage>
</organism>
<feature type="compositionally biased region" description="Polar residues" evidence="1">
    <location>
        <begin position="93"/>
        <end position="107"/>
    </location>
</feature>
<dbReference type="Pfam" id="PF08788">
    <property type="entry name" value="NHR2"/>
    <property type="match status" value="1"/>
</dbReference>
<dbReference type="Gene3D" id="6.10.250.230">
    <property type="match status" value="1"/>
</dbReference>
<feature type="domain" description="NHR2-like" evidence="2">
    <location>
        <begin position="245"/>
        <end position="291"/>
    </location>
</feature>
<dbReference type="SUPFAM" id="SSF158553">
    <property type="entry name" value="TAFH domain-like"/>
    <property type="match status" value="1"/>
</dbReference>
<sequence length="507" mass="55703">LRASGTTHQSSFLLHIFFPVTNGNHHSPPTLNAVPSPPQRYSNGPSSSSSSSLANQQLPATCGARQLSKLKRFLTTLQQFGNDISPEIGDSPLFSQPQNNTQSQPYSQTSRSQATCFCFLRCQIFTGTPWLNSCYLVRVKENGFHERPPVAMEPAAKRICTISPAPRHSPAHPLPLTAQLHPTPPPLQHYALDDIAAPHLLHREHSQRVLEIRELKDRPRLPGRFSLSLHLCCSLSHAFFLVSFLKAVLNCIVDMVEKTRRSVSVLRRCQESDREELNYWRRRSSEQEDPRKGASGSAPFSKTHSPLSAESGKFLYVLVAPMNSHVSVSPSTVRPPVCCVLAVFSLCASLAIPLLLYSHKQVPGLALAISATEGPSCRPAGSETQSWLTRQRAIWAHSRKARLLAWARATVKAVAEAEQKAFEMITAERAKMEKTLAEVKRKAQEDAIMVINEQEDSSELARHAAAATPLVTVGPSASTKTGKGIISSAVRDFKLSPNQSLPSLRTG</sequence>
<dbReference type="InterPro" id="IPR037249">
    <property type="entry name" value="TAFH/NHR1_dom_sf"/>
</dbReference>